<gene>
    <name evidence="2" type="ordered locus">Mfla_0316</name>
</gene>
<dbReference type="AlphaFoldDB" id="Q1H4K0"/>
<evidence type="ECO:0000313" key="2">
    <source>
        <dbReference type="EMBL" id="ABE48587.1"/>
    </source>
</evidence>
<accession>Q1H4K0</accession>
<feature type="region of interest" description="Disordered" evidence="1">
    <location>
        <begin position="63"/>
        <end position="113"/>
    </location>
</feature>
<proteinExistence type="predicted"/>
<dbReference type="HOGENOM" id="CLU_2257953_0_0_4"/>
<keyword evidence="3" id="KW-1185">Reference proteome</keyword>
<dbReference type="EMBL" id="CP000284">
    <property type="protein sequence ID" value="ABE48587.1"/>
    <property type="molecule type" value="Genomic_DNA"/>
</dbReference>
<evidence type="ECO:0000256" key="1">
    <source>
        <dbReference type="SAM" id="MobiDB-lite"/>
    </source>
</evidence>
<sequence length="113" mass="12451">MHVIPPDNNTIHNDINGDDDMKQFLLATALGSIFAMLAWAEEAPSPQHATTANGERVILNEDGSWQYADQEKTQPRQSVRDCPPGSQGGWFGTRCIPPGDKDFNRGSLSRKGR</sequence>
<evidence type="ECO:0000313" key="3">
    <source>
        <dbReference type="Proteomes" id="UP000002440"/>
    </source>
</evidence>
<reference evidence="2 3" key="1">
    <citation type="submission" date="2006-03" db="EMBL/GenBank/DDBJ databases">
        <title>Complete sequence of Methylobacillus flagellatus KT.</title>
        <authorList>
            <consortium name="US DOE Joint Genome Institute"/>
            <person name="Copeland A."/>
            <person name="Lucas S."/>
            <person name="Lapidus A."/>
            <person name="Barry K."/>
            <person name="Detter J.C."/>
            <person name="Glavina del Rio T."/>
            <person name="Hammon N."/>
            <person name="Israni S."/>
            <person name="Dalin E."/>
            <person name="Tice H."/>
            <person name="Pitluck S."/>
            <person name="Brettin T."/>
            <person name="Bruce D."/>
            <person name="Han C."/>
            <person name="Tapia R."/>
            <person name="Saunders E."/>
            <person name="Gilna P."/>
            <person name="Schmutz J."/>
            <person name="Larimer F."/>
            <person name="Land M."/>
            <person name="Kyrpides N."/>
            <person name="Anderson I."/>
            <person name="Richardson P."/>
        </authorList>
    </citation>
    <scope>NUCLEOTIDE SEQUENCE [LARGE SCALE GENOMIC DNA]</scope>
    <source>
        <strain evidence="3">KT / ATCC 51484 / DSM 6875</strain>
    </source>
</reference>
<dbReference type="Proteomes" id="UP000002440">
    <property type="component" value="Chromosome"/>
</dbReference>
<dbReference type="KEGG" id="mfa:Mfla_0316"/>
<name>Q1H4K0_METFK</name>
<organism evidence="2 3">
    <name type="scientific">Methylobacillus flagellatus (strain ATCC 51484 / DSM 6875 / VKM B-1610 / KT)</name>
    <dbReference type="NCBI Taxonomy" id="265072"/>
    <lineage>
        <taxon>Bacteria</taxon>
        <taxon>Pseudomonadati</taxon>
        <taxon>Pseudomonadota</taxon>
        <taxon>Betaproteobacteria</taxon>
        <taxon>Nitrosomonadales</taxon>
        <taxon>Methylophilaceae</taxon>
        <taxon>Methylobacillus</taxon>
    </lineage>
</organism>
<dbReference type="STRING" id="265072.Mfla_0316"/>
<protein>
    <submittedName>
        <fullName evidence="2">Uncharacterized protein</fullName>
    </submittedName>
</protein>
<dbReference type="OrthoDB" id="8537434at2"/>